<dbReference type="OrthoDB" id="3796222at2759"/>
<gene>
    <name evidence="1" type="ORF">CC86DRAFT_298782</name>
</gene>
<dbReference type="Proteomes" id="UP000799424">
    <property type="component" value="Unassembled WGS sequence"/>
</dbReference>
<accession>A0A6A6ZRN6</accession>
<dbReference type="EMBL" id="MU006232">
    <property type="protein sequence ID" value="KAF2823443.1"/>
    <property type="molecule type" value="Genomic_DNA"/>
</dbReference>
<protein>
    <submittedName>
        <fullName evidence="1">Uncharacterized protein</fullName>
    </submittedName>
</protein>
<proteinExistence type="predicted"/>
<keyword evidence="2" id="KW-1185">Reference proteome</keyword>
<evidence type="ECO:0000313" key="2">
    <source>
        <dbReference type="Proteomes" id="UP000799424"/>
    </source>
</evidence>
<dbReference type="AlphaFoldDB" id="A0A6A6ZRN6"/>
<name>A0A6A6ZRN6_9PLEO</name>
<sequence length="463" mass="53237">MTVIKNTSPAPAISLTNSLHRTGVQMWQRRTFLNHLTNWSLDNDASPHFHGKISVLPVDAGRGGDLELGKPVTCVLTHTSYTDARQIIVIKLFSSQELTRKFRGVEQLRRDSMEVYGHGTLQQANGIDPSDAAADRKGRYTLVVRCGSGWMSSRDYFNKIYFSRLETRPAARLLQNDSLETRSKALGSVPLDKDSVTIRPLFHPFRLLPAELQDLVLVTAAGLSRSYDLRSDDYDPSGVKIKKQRAAISLSTMLRISKRINENLLPYVYHSTDFHFGLTGFTSFLWQSGPTNRREVRRLTFHFGKLALLHCIRWMAPEPVFELFEPPVATNPRSLQYFWRCQIQDLVKEVELLTLTLNIHNIPPEDLPMIVAIMENSFGSVKRLQFVDYARDGKGAYLKKDDDRLKGLVGGQTWRDMCLGYYRRHRMHSYYFKWELLKGIQEDVQDAMNCDKEFYDEKRSFMS</sequence>
<organism evidence="1 2">
    <name type="scientific">Ophiobolus disseminans</name>
    <dbReference type="NCBI Taxonomy" id="1469910"/>
    <lineage>
        <taxon>Eukaryota</taxon>
        <taxon>Fungi</taxon>
        <taxon>Dikarya</taxon>
        <taxon>Ascomycota</taxon>
        <taxon>Pezizomycotina</taxon>
        <taxon>Dothideomycetes</taxon>
        <taxon>Pleosporomycetidae</taxon>
        <taxon>Pleosporales</taxon>
        <taxon>Pleosporineae</taxon>
        <taxon>Phaeosphaeriaceae</taxon>
        <taxon>Ophiobolus</taxon>
    </lineage>
</organism>
<reference evidence="1" key="1">
    <citation type="journal article" date="2020" name="Stud. Mycol.">
        <title>101 Dothideomycetes genomes: a test case for predicting lifestyles and emergence of pathogens.</title>
        <authorList>
            <person name="Haridas S."/>
            <person name="Albert R."/>
            <person name="Binder M."/>
            <person name="Bloem J."/>
            <person name="Labutti K."/>
            <person name="Salamov A."/>
            <person name="Andreopoulos B."/>
            <person name="Baker S."/>
            <person name="Barry K."/>
            <person name="Bills G."/>
            <person name="Bluhm B."/>
            <person name="Cannon C."/>
            <person name="Castanera R."/>
            <person name="Culley D."/>
            <person name="Daum C."/>
            <person name="Ezra D."/>
            <person name="Gonzalez J."/>
            <person name="Henrissat B."/>
            <person name="Kuo A."/>
            <person name="Liang C."/>
            <person name="Lipzen A."/>
            <person name="Lutzoni F."/>
            <person name="Magnuson J."/>
            <person name="Mondo S."/>
            <person name="Nolan M."/>
            <person name="Ohm R."/>
            <person name="Pangilinan J."/>
            <person name="Park H.-J."/>
            <person name="Ramirez L."/>
            <person name="Alfaro M."/>
            <person name="Sun H."/>
            <person name="Tritt A."/>
            <person name="Yoshinaga Y."/>
            <person name="Zwiers L.-H."/>
            <person name="Turgeon B."/>
            <person name="Goodwin S."/>
            <person name="Spatafora J."/>
            <person name="Crous P."/>
            <person name="Grigoriev I."/>
        </authorList>
    </citation>
    <scope>NUCLEOTIDE SEQUENCE</scope>
    <source>
        <strain evidence="1">CBS 113818</strain>
    </source>
</reference>
<evidence type="ECO:0000313" key="1">
    <source>
        <dbReference type="EMBL" id="KAF2823443.1"/>
    </source>
</evidence>